<evidence type="ECO:0000313" key="1">
    <source>
        <dbReference type="EMBL" id="AEH03647.1"/>
    </source>
</evidence>
<sequence length="85" mass="10081">MDRQDNYKPTPMTTKHVRRDNLWRFINEEFKAFANGVPVRVILQDVTKHNAVVANYYHRRDSYTVKISSFLQNYLHVDKNIGIVS</sequence>
<dbReference type="EMBL" id="HQ630627">
    <property type="protein sequence ID" value="AEH03647.1"/>
    <property type="molecule type" value="Genomic_DNA"/>
</dbReference>
<accession>F8SJ67</accession>
<organism evidence="1 2">
    <name type="scientific">Pseudomonas phage PhiPA3</name>
    <name type="common">Pseudomonas aeruginosa phage PhiPA3</name>
    <dbReference type="NCBI Taxonomy" id="998086"/>
    <lineage>
        <taxon>Viruses</taxon>
        <taxon>Duplodnaviria</taxon>
        <taxon>Heunggongvirae</taxon>
        <taxon>Uroviricota</taxon>
        <taxon>Caudoviricetes</taxon>
        <taxon>Chimalliviridae</taxon>
        <taxon>Miltoncavirus</taxon>
        <taxon>Miltoncavirus PhiPA3</taxon>
    </lineage>
</organism>
<reference evidence="1 2" key="1">
    <citation type="journal article" date="2011" name="Microbiology">
        <title>The Pseudomonas aeruginosa generalized transducing phage phiPA3 is a new member of the phiKZ-like group of 'jumbo' phages, and infects model laboratory strains and clinical isolates from cystic fibrosis patients.</title>
        <authorList>
            <person name="Monson R."/>
            <person name="Foulds I."/>
            <person name="Foweraker J."/>
            <person name="Welch M."/>
            <person name="Salmond G.P."/>
        </authorList>
    </citation>
    <scope>NUCLEOTIDE SEQUENCE [LARGE SCALE GENOMIC DNA]</scope>
</reference>
<dbReference type="KEGG" id="vg:26643752"/>
<evidence type="ECO:0000313" key="2">
    <source>
        <dbReference type="Proteomes" id="UP000008388"/>
    </source>
</evidence>
<dbReference type="RefSeq" id="YP_009217303.1">
    <property type="nucleotide sequence ID" value="NC_028999.1"/>
</dbReference>
<keyword evidence="2" id="KW-1185">Reference proteome</keyword>
<organismHost>
    <name type="scientific">Pseudomonas aeruginosa</name>
    <dbReference type="NCBI Taxonomy" id="287"/>
</organismHost>
<dbReference type="Proteomes" id="UP000008388">
    <property type="component" value="Segment"/>
</dbReference>
<gene>
    <name evidence="1" type="primary">224</name>
</gene>
<name>F8SJ67_BPPA3</name>
<proteinExistence type="predicted"/>
<dbReference type="GeneID" id="26643752"/>
<protein>
    <submittedName>
        <fullName evidence="1">Uncharacterized protein 224</fullName>
    </submittedName>
</protein>